<sequence length="38" mass="4413">MVRITFKFSSSSEYLLYSGTSYYLLKLKIKLDLSNLSC</sequence>
<dbReference type="Proteomes" id="UP000831673">
    <property type="component" value="Segment"/>
</dbReference>
<organism evidence="1 2">
    <name type="scientific">Proteus phage 309</name>
    <dbReference type="NCBI Taxonomy" id="2894355"/>
    <lineage>
        <taxon>Viruses</taxon>
        <taxon>Duplodnaviria</taxon>
        <taxon>Heunggongvirae</taxon>
        <taxon>Uroviricota</taxon>
        <taxon>Caudoviricetes</taxon>
        <taxon>Autographivirales</taxon>
        <taxon>Autoscriptoviridae</taxon>
        <taxon>Slopekvirinae</taxon>
        <taxon>Novosibovirus</taxon>
        <taxon>Novosibovirus 309</taxon>
    </lineage>
</organism>
<proteinExistence type="predicted"/>
<evidence type="ECO:0000313" key="2">
    <source>
        <dbReference type="Proteomes" id="UP000831673"/>
    </source>
</evidence>
<evidence type="ECO:0000313" key="1">
    <source>
        <dbReference type="EMBL" id="UGC97796.1"/>
    </source>
</evidence>
<dbReference type="EMBL" id="OL416096">
    <property type="protein sequence ID" value="UGC97796.1"/>
    <property type="molecule type" value="Genomic_DNA"/>
</dbReference>
<name>A0AAE9C7Y7_9CAUD</name>
<keyword evidence="2" id="KW-1185">Reference proteome</keyword>
<gene>
    <name evidence="1" type="ORF">pp309_000008</name>
</gene>
<reference evidence="1 2" key="1">
    <citation type="submission" date="2021-11" db="EMBL/GenBank/DDBJ databases">
        <title>Novel species of Proteus-infecting phage.</title>
        <authorList>
            <person name="Aaron J.A."/>
            <person name="van Zyl L.J."/>
            <person name="Dicks L.M.T."/>
        </authorList>
    </citation>
    <scope>NUCLEOTIDE SEQUENCE [LARGE SCALE GENOMIC DNA]</scope>
</reference>
<protein>
    <submittedName>
        <fullName evidence="1">Uncharacterized protein</fullName>
    </submittedName>
</protein>
<accession>A0AAE9C7Y7</accession>